<feature type="transmembrane region" description="Helical" evidence="7">
    <location>
        <begin position="163"/>
        <end position="186"/>
    </location>
</feature>
<dbReference type="Proteomes" id="UP001602013">
    <property type="component" value="Unassembled WGS sequence"/>
</dbReference>
<dbReference type="InterPro" id="IPR011701">
    <property type="entry name" value="MFS"/>
</dbReference>
<evidence type="ECO:0000259" key="8">
    <source>
        <dbReference type="PROSITE" id="PS50850"/>
    </source>
</evidence>
<feature type="transmembrane region" description="Helical" evidence="7">
    <location>
        <begin position="105"/>
        <end position="126"/>
    </location>
</feature>
<evidence type="ECO:0000256" key="3">
    <source>
        <dbReference type="ARBA" id="ARBA00022692"/>
    </source>
</evidence>
<feature type="transmembrane region" description="Helical" evidence="7">
    <location>
        <begin position="267"/>
        <end position="288"/>
    </location>
</feature>
<keyword evidence="2" id="KW-1003">Cell membrane</keyword>
<feature type="domain" description="Major facilitator superfamily (MFS) profile" evidence="8">
    <location>
        <begin position="9"/>
        <end position="382"/>
    </location>
</feature>
<dbReference type="EMBL" id="JBIASD010000004">
    <property type="protein sequence ID" value="MFF3665535.1"/>
    <property type="molecule type" value="Genomic_DNA"/>
</dbReference>
<reference evidence="9 10" key="1">
    <citation type="submission" date="2024-10" db="EMBL/GenBank/DDBJ databases">
        <title>The Natural Products Discovery Center: Release of the First 8490 Sequenced Strains for Exploring Actinobacteria Biosynthetic Diversity.</title>
        <authorList>
            <person name="Kalkreuter E."/>
            <person name="Kautsar S.A."/>
            <person name="Yang D."/>
            <person name="Bader C.D."/>
            <person name="Teijaro C.N."/>
            <person name="Fluegel L."/>
            <person name="Davis C.M."/>
            <person name="Simpson J.R."/>
            <person name="Lauterbach L."/>
            <person name="Steele A.D."/>
            <person name="Gui C."/>
            <person name="Meng S."/>
            <person name="Li G."/>
            <person name="Viehrig K."/>
            <person name="Ye F."/>
            <person name="Su P."/>
            <person name="Kiefer A.F."/>
            <person name="Nichols A."/>
            <person name="Cepeda A.J."/>
            <person name="Yan W."/>
            <person name="Fan B."/>
            <person name="Jiang Y."/>
            <person name="Adhikari A."/>
            <person name="Zheng C.-J."/>
            <person name="Schuster L."/>
            <person name="Cowan T.M."/>
            <person name="Smanski M.J."/>
            <person name="Chevrette M.G."/>
            <person name="De Carvalho L.P.S."/>
            <person name="Shen B."/>
        </authorList>
    </citation>
    <scope>NUCLEOTIDE SEQUENCE [LARGE SCALE GENOMIC DNA]</scope>
    <source>
        <strain evidence="9 10">NPDC002173</strain>
    </source>
</reference>
<comment type="subcellular location">
    <subcellularLocation>
        <location evidence="1">Cell membrane</location>
        <topology evidence="1">Multi-pass membrane protein</topology>
    </subcellularLocation>
</comment>
<gene>
    <name evidence="9" type="ORF">ACFYXI_08060</name>
</gene>
<evidence type="ECO:0000256" key="7">
    <source>
        <dbReference type="SAM" id="Phobius"/>
    </source>
</evidence>
<evidence type="ECO:0000256" key="1">
    <source>
        <dbReference type="ARBA" id="ARBA00004651"/>
    </source>
</evidence>
<evidence type="ECO:0000256" key="4">
    <source>
        <dbReference type="ARBA" id="ARBA00022989"/>
    </source>
</evidence>
<evidence type="ECO:0000313" key="9">
    <source>
        <dbReference type="EMBL" id="MFF3665535.1"/>
    </source>
</evidence>
<keyword evidence="3 7" id="KW-0812">Transmembrane</keyword>
<keyword evidence="10" id="KW-1185">Reference proteome</keyword>
<proteinExistence type="predicted"/>
<feature type="transmembrane region" description="Helical" evidence="7">
    <location>
        <begin position="331"/>
        <end position="349"/>
    </location>
</feature>
<name>A0ABW6SP43_9ACTN</name>
<dbReference type="PANTHER" id="PTHR43124">
    <property type="entry name" value="PURINE EFFLUX PUMP PBUE"/>
    <property type="match status" value="1"/>
</dbReference>
<feature type="transmembrane region" description="Helical" evidence="7">
    <location>
        <begin position="74"/>
        <end position="93"/>
    </location>
</feature>
<feature type="transmembrane region" description="Helical" evidence="7">
    <location>
        <begin position="294"/>
        <end position="311"/>
    </location>
</feature>
<evidence type="ECO:0000256" key="6">
    <source>
        <dbReference type="SAM" id="MobiDB-lite"/>
    </source>
</evidence>
<feature type="region of interest" description="Disordered" evidence="6">
    <location>
        <begin position="378"/>
        <end position="399"/>
    </location>
</feature>
<evidence type="ECO:0000256" key="5">
    <source>
        <dbReference type="ARBA" id="ARBA00023136"/>
    </source>
</evidence>
<dbReference type="PROSITE" id="PS50850">
    <property type="entry name" value="MFS"/>
    <property type="match status" value="1"/>
</dbReference>
<keyword evidence="5 7" id="KW-0472">Membrane</keyword>
<organism evidence="9 10">
    <name type="scientific">Microtetraspora malaysiensis</name>
    <dbReference type="NCBI Taxonomy" id="161358"/>
    <lineage>
        <taxon>Bacteria</taxon>
        <taxon>Bacillati</taxon>
        <taxon>Actinomycetota</taxon>
        <taxon>Actinomycetes</taxon>
        <taxon>Streptosporangiales</taxon>
        <taxon>Streptosporangiaceae</taxon>
        <taxon>Microtetraspora</taxon>
    </lineage>
</organism>
<dbReference type="Pfam" id="PF07690">
    <property type="entry name" value="MFS_1"/>
    <property type="match status" value="1"/>
</dbReference>
<protein>
    <submittedName>
        <fullName evidence="9">MFS transporter</fullName>
    </submittedName>
</protein>
<dbReference type="PANTHER" id="PTHR43124:SF10">
    <property type="entry name" value="PURINE EFFLUX PUMP PBUE"/>
    <property type="match status" value="1"/>
</dbReference>
<accession>A0ABW6SP43</accession>
<feature type="transmembrane region" description="Helical" evidence="7">
    <location>
        <begin position="206"/>
        <end position="230"/>
    </location>
</feature>
<dbReference type="CDD" id="cd17324">
    <property type="entry name" value="MFS_NepI_like"/>
    <property type="match status" value="1"/>
</dbReference>
<dbReference type="InterPro" id="IPR020846">
    <property type="entry name" value="MFS_dom"/>
</dbReference>
<evidence type="ECO:0000256" key="2">
    <source>
        <dbReference type="ARBA" id="ARBA00022475"/>
    </source>
</evidence>
<feature type="transmembrane region" description="Helical" evidence="7">
    <location>
        <begin position="355"/>
        <end position="375"/>
    </location>
</feature>
<dbReference type="InterPro" id="IPR050189">
    <property type="entry name" value="MFS_Efflux_Transporters"/>
</dbReference>
<sequence length="399" mass="39845">MSSRRFGPALWALALGYFTFGTSSLAVVGLSAPISGDLHVTQAQVGLLVTVFALTFALTAPLAPVLLGRLGRKSVLLTGLAVMAAGGVAAALAPNYGMLCAARVLTALGGAAFGPAASVAGSLLVPPERRARALATVFAGMTAATVLGVPLSTSLGQSIGWRWTTLGVAALTLIASALVAALVPALEPGTPTTASAFRPVLRTTGVLPAITTTLAFMAAQFTVYGIAGAYLADRFHATPGQVAALLLVFGIAGVAGNALAGQVFERLGGSATITVALAGFGAAFIALLLAPARFAVAVVAFTVWAAFSQLFQAPQQARLVALVPDQRALALALNASSLYLGMSLGSLLGSTLLPALGAAWLPAAGLLPLAMAAAAHRASGRHHPHPAPTPAVPATAASR</sequence>
<keyword evidence="4 7" id="KW-1133">Transmembrane helix</keyword>
<feature type="transmembrane region" description="Helical" evidence="7">
    <location>
        <begin position="47"/>
        <end position="67"/>
    </location>
</feature>
<dbReference type="RefSeq" id="WP_387409558.1">
    <property type="nucleotide sequence ID" value="NZ_JBIASD010000004.1"/>
</dbReference>
<evidence type="ECO:0000313" key="10">
    <source>
        <dbReference type="Proteomes" id="UP001602013"/>
    </source>
</evidence>
<dbReference type="SUPFAM" id="SSF103473">
    <property type="entry name" value="MFS general substrate transporter"/>
    <property type="match status" value="1"/>
</dbReference>
<feature type="transmembrane region" description="Helical" evidence="7">
    <location>
        <begin position="242"/>
        <end position="260"/>
    </location>
</feature>
<dbReference type="InterPro" id="IPR036259">
    <property type="entry name" value="MFS_trans_sf"/>
</dbReference>
<feature type="transmembrane region" description="Helical" evidence="7">
    <location>
        <begin position="133"/>
        <end position="151"/>
    </location>
</feature>
<dbReference type="Gene3D" id="1.20.1250.20">
    <property type="entry name" value="MFS general substrate transporter like domains"/>
    <property type="match status" value="1"/>
</dbReference>
<comment type="caution">
    <text evidence="9">The sequence shown here is derived from an EMBL/GenBank/DDBJ whole genome shotgun (WGS) entry which is preliminary data.</text>
</comment>